<evidence type="ECO:0000313" key="4">
    <source>
        <dbReference type="Proteomes" id="UP001152795"/>
    </source>
</evidence>
<accession>A0A6S7H8M5</accession>
<dbReference type="AlphaFoldDB" id="A0A6S7H8M5"/>
<evidence type="ECO:0000256" key="1">
    <source>
        <dbReference type="SAM" id="MobiDB-lite"/>
    </source>
</evidence>
<evidence type="ECO:0000313" key="3">
    <source>
        <dbReference type="EMBL" id="CAB3992537.1"/>
    </source>
</evidence>
<keyword evidence="4" id="KW-1185">Reference proteome</keyword>
<gene>
    <name evidence="3" type="ORF">PACLA_8A080086</name>
</gene>
<sequence length="823" mass="94926">MQAAAWLVNTSSLYQEQGITLDPTWMTSIEKEIVSDNQCIKNTNISGDNLDTPEDEAEIPAGVTDSMLTPPDFVDGRERQEIYNFAPGEGNRPLSIFRDQYSEEMAYPGIFLGQKRPDDKNRLKSVYYSEICKSELRRSYRRAAMCIENFFFKAKKLQMKLLLGQLQIALRKCKIGNRTLTAGQLKTPEGLASLICHDEGYKFLRALRGSPPYFEKAKKDLFAMICQLGPASLFCSFSSAETKWTHLLRILGKLIDHKDYSDDDLENLTWEEKCRLIQSDPVTCARHFDFQFNTFLKDFLMSELAPLGKMKDCFYRVEYQQRGSPHILMLIWLENAPVFGVDKDEDVIAFIDQIITCTKPENDSKLPELVTRQTHRHSHTCQKKSKNVCRFNYPQPPMRSTHILYPLDDDTSQILIRNRKVLWKDIKNKLNDLKEGKDITFDQLLEELGVSEHEYILAIRSSLGCPTIFLKRSPNELRINNYNSPCLLAWRANMDIQFVLDVYACAMYIVSYISKAQKGMSELLCRACTEAKDGNSSIKQQVRDIGNKFLNSVEISAQEAVYVVLQLPMRKSSRSVVFINTSPPAERVELLKPLSEIEKISDESEEIHSGGLLKRYVERPDCLQNITLADWAAWYDSCGKQNNRKAKKADIDNLPLEPEDGNNDDELLNYDHSMTSDPSLKSVKKRSQARIIRSVWFNKDAQPEKHYRELIMLFTPWRNEHTDLMRNSSSFQEHYLARYDEIGEQMRQYAVCSEDLNEIQHHLQECDDDMSDMFDTIAPVKQDTERQDEDEDNTDTHPDLNETYDLSEDLGIPSSLPKMNHSF</sequence>
<protein>
    <recommendedName>
        <fullName evidence="2">Helitron helicase-like domain-containing protein</fullName>
    </recommendedName>
</protein>
<feature type="region of interest" description="Disordered" evidence="1">
    <location>
        <begin position="646"/>
        <end position="668"/>
    </location>
</feature>
<dbReference type="Pfam" id="PF14214">
    <property type="entry name" value="Helitron_like_N"/>
    <property type="match status" value="1"/>
</dbReference>
<feature type="compositionally biased region" description="Acidic residues" evidence="1">
    <location>
        <begin position="657"/>
        <end position="668"/>
    </location>
</feature>
<feature type="region of interest" description="Disordered" evidence="1">
    <location>
        <begin position="780"/>
        <end position="823"/>
    </location>
</feature>
<evidence type="ECO:0000259" key="2">
    <source>
        <dbReference type="Pfam" id="PF14214"/>
    </source>
</evidence>
<dbReference type="PANTHER" id="PTHR47642:SF5">
    <property type="entry name" value="ATP-DEPENDENT DNA HELICASE"/>
    <property type="match status" value="1"/>
</dbReference>
<dbReference type="InterPro" id="IPR051055">
    <property type="entry name" value="PIF1_helicase"/>
</dbReference>
<dbReference type="PANTHER" id="PTHR47642">
    <property type="entry name" value="ATP-DEPENDENT DNA HELICASE"/>
    <property type="match status" value="1"/>
</dbReference>
<dbReference type="InterPro" id="IPR025476">
    <property type="entry name" value="Helitron_helicase-like"/>
</dbReference>
<feature type="domain" description="Helitron helicase-like" evidence="2">
    <location>
        <begin position="206"/>
        <end position="331"/>
    </location>
</feature>
<name>A0A6S7H8M5_PARCT</name>
<proteinExistence type="predicted"/>
<reference evidence="3" key="1">
    <citation type="submission" date="2020-04" db="EMBL/GenBank/DDBJ databases">
        <authorList>
            <person name="Alioto T."/>
            <person name="Alioto T."/>
            <person name="Gomez Garrido J."/>
        </authorList>
    </citation>
    <scope>NUCLEOTIDE SEQUENCE</scope>
    <source>
        <strain evidence="3">A484AB</strain>
    </source>
</reference>
<comment type="caution">
    <text evidence="3">The sequence shown here is derived from an EMBL/GenBank/DDBJ whole genome shotgun (WGS) entry which is preliminary data.</text>
</comment>
<dbReference type="EMBL" id="CACRXK020002071">
    <property type="protein sequence ID" value="CAB3992537.1"/>
    <property type="molecule type" value="Genomic_DNA"/>
</dbReference>
<dbReference type="OrthoDB" id="5978628at2759"/>
<dbReference type="Proteomes" id="UP001152795">
    <property type="component" value="Unassembled WGS sequence"/>
</dbReference>
<organism evidence="3 4">
    <name type="scientific">Paramuricea clavata</name>
    <name type="common">Red gorgonian</name>
    <name type="synonym">Violescent sea-whip</name>
    <dbReference type="NCBI Taxonomy" id="317549"/>
    <lineage>
        <taxon>Eukaryota</taxon>
        <taxon>Metazoa</taxon>
        <taxon>Cnidaria</taxon>
        <taxon>Anthozoa</taxon>
        <taxon>Octocorallia</taxon>
        <taxon>Malacalcyonacea</taxon>
        <taxon>Plexauridae</taxon>
        <taxon>Paramuricea</taxon>
    </lineage>
</organism>